<sequence length="524" mass="59768">MCETVLDLFREICYDKIRRAVRQRKLNEVVAKAATPKVEFDISTQKLTLNVHIVDGIAPSRADHLMFLNKEKVDQKLPHQYLAHSKEQPPFVKLTKKYYVLDESIAASRLLLYNYQLLFLASPVVFPIQVGPIMLRNAHRHVLDRGFVDVDVMIRWRRISDRQIFIYYYGMTNVLFGTEFVTDVPLMRCFSRFGSQTEDDLTKVFVGGLSSTTDEDSLRQFFEQWGGKVRDVIVMRDPATKRSRGFGFFQNKLEAQVSSKRVYVSGIRDEHSEESLKTYFSTFGKVVGVEIAMDKKSGERRGFGFVTFTDNDPADKVVLTRQHMIDGKRCDCRKALTKEEMAKLQQLEADRKARSQRSRDSDAYEKNGYAPANKGFPHQPYRGPPRFHPPQQQPGPVNNYPPRYDYNPNSYPPAPQQHSQYPAPPPSLPPPNGQYMPPPPQQQTYPAPAAPHPVPGYSQPPPAQAYRDYGQSPQQPQYGSFTSGNTPQAPASYRDNTYGNGAGFREPLHHGPSGGFRKYQIKYL</sequence>
<feature type="compositionally biased region" description="Polar residues" evidence="3">
    <location>
        <begin position="471"/>
        <end position="499"/>
    </location>
</feature>
<evidence type="ECO:0000313" key="6">
    <source>
        <dbReference type="WBParaSite" id="nRc.2.0.1.t10197-RA"/>
    </source>
</evidence>
<accession>A0A915I8K3</accession>
<dbReference type="PANTHER" id="PTHR48027">
    <property type="entry name" value="HETEROGENEOUS NUCLEAR RIBONUCLEOPROTEIN 87F-RELATED"/>
    <property type="match status" value="1"/>
</dbReference>
<keyword evidence="1 2" id="KW-0694">RNA-binding</keyword>
<evidence type="ECO:0000256" key="2">
    <source>
        <dbReference type="PROSITE-ProRule" id="PRU00176"/>
    </source>
</evidence>
<evidence type="ECO:0000313" key="5">
    <source>
        <dbReference type="Proteomes" id="UP000887565"/>
    </source>
</evidence>
<reference evidence="6" key="1">
    <citation type="submission" date="2022-11" db="UniProtKB">
        <authorList>
            <consortium name="WormBaseParasite"/>
        </authorList>
    </citation>
    <scope>IDENTIFICATION</scope>
</reference>
<dbReference type="PROSITE" id="PS50102">
    <property type="entry name" value="RRM"/>
    <property type="match status" value="2"/>
</dbReference>
<dbReference type="InterPro" id="IPR012677">
    <property type="entry name" value="Nucleotide-bd_a/b_plait_sf"/>
</dbReference>
<dbReference type="SMART" id="SM00360">
    <property type="entry name" value="RRM"/>
    <property type="match status" value="2"/>
</dbReference>
<feature type="compositionally biased region" description="Pro residues" evidence="3">
    <location>
        <begin position="422"/>
        <end position="441"/>
    </location>
</feature>
<dbReference type="InterPro" id="IPR000504">
    <property type="entry name" value="RRM_dom"/>
</dbReference>
<dbReference type="GO" id="GO:0003723">
    <property type="term" value="F:RNA binding"/>
    <property type="evidence" value="ECO:0007669"/>
    <property type="project" value="UniProtKB-UniRule"/>
</dbReference>
<dbReference type="Gene3D" id="3.30.70.330">
    <property type="match status" value="2"/>
</dbReference>
<dbReference type="InterPro" id="IPR052462">
    <property type="entry name" value="SLIRP/GR-RBP-like"/>
</dbReference>
<dbReference type="InterPro" id="IPR035979">
    <property type="entry name" value="RBD_domain_sf"/>
</dbReference>
<evidence type="ECO:0000256" key="3">
    <source>
        <dbReference type="SAM" id="MobiDB-lite"/>
    </source>
</evidence>
<feature type="compositionally biased region" description="Basic and acidic residues" evidence="3">
    <location>
        <begin position="346"/>
        <end position="365"/>
    </location>
</feature>
<evidence type="ECO:0000256" key="1">
    <source>
        <dbReference type="ARBA" id="ARBA00022884"/>
    </source>
</evidence>
<feature type="compositionally biased region" description="Pro residues" evidence="3">
    <location>
        <begin position="382"/>
        <end position="393"/>
    </location>
</feature>
<dbReference type="SUPFAM" id="SSF54928">
    <property type="entry name" value="RNA-binding domain, RBD"/>
    <property type="match status" value="2"/>
</dbReference>
<feature type="domain" description="RRM" evidence="4">
    <location>
        <begin position="260"/>
        <end position="337"/>
    </location>
</feature>
<organism evidence="5 6">
    <name type="scientific">Romanomermis culicivorax</name>
    <name type="common">Nematode worm</name>
    <dbReference type="NCBI Taxonomy" id="13658"/>
    <lineage>
        <taxon>Eukaryota</taxon>
        <taxon>Metazoa</taxon>
        <taxon>Ecdysozoa</taxon>
        <taxon>Nematoda</taxon>
        <taxon>Enoplea</taxon>
        <taxon>Dorylaimia</taxon>
        <taxon>Mermithida</taxon>
        <taxon>Mermithoidea</taxon>
        <taxon>Mermithidae</taxon>
        <taxon>Romanomermis</taxon>
    </lineage>
</organism>
<dbReference type="Proteomes" id="UP000887565">
    <property type="component" value="Unplaced"/>
</dbReference>
<protein>
    <submittedName>
        <fullName evidence="6">RRM domain-containing protein</fullName>
    </submittedName>
</protein>
<keyword evidence="5" id="KW-1185">Reference proteome</keyword>
<feature type="compositionally biased region" description="Pro residues" evidence="3">
    <location>
        <begin position="448"/>
        <end position="463"/>
    </location>
</feature>
<feature type="region of interest" description="Disordered" evidence="3">
    <location>
        <begin position="346"/>
        <end position="524"/>
    </location>
</feature>
<name>A0A915I8K3_ROMCU</name>
<dbReference type="Pfam" id="PF00076">
    <property type="entry name" value="RRM_1"/>
    <property type="match status" value="2"/>
</dbReference>
<evidence type="ECO:0000259" key="4">
    <source>
        <dbReference type="PROSITE" id="PS50102"/>
    </source>
</evidence>
<feature type="domain" description="RRM" evidence="4">
    <location>
        <begin position="202"/>
        <end position="269"/>
    </location>
</feature>
<dbReference type="AlphaFoldDB" id="A0A915I8K3"/>
<feature type="compositionally biased region" description="Low complexity" evidence="3">
    <location>
        <begin position="396"/>
        <end position="409"/>
    </location>
</feature>
<dbReference type="WBParaSite" id="nRc.2.0.1.t10197-RA">
    <property type="protein sequence ID" value="nRc.2.0.1.t10197-RA"/>
    <property type="gene ID" value="nRc.2.0.1.g10197"/>
</dbReference>
<proteinExistence type="predicted"/>